<evidence type="ECO:0000313" key="2">
    <source>
        <dbReference type="EMBL" id="KAG7305832.1"/>
    </source>
</evidence>
<gene>
    <name evidence="2" type="ORF">JYU34_008369</name>
</gene>
<keyword evidence="3" id="KW-1185">Reference proteome</keyword>
<evidence type="ECO:0000256" key="1">
    <source>
        <dbReference type="SAM" id="MobiDB-lite"/>
    </source>
</evidence>
<accession>A0ABQ7QKW4</accession>
<dbReference type="EMBL" id="JAHIBW010000012">
    <property type="protein sequence ID" value="KAG7305832.1"/>
    <property type="molecule type" value="Genomic_DNA"/>
</dbReference>
<sequence length="163" mass="17562">MGTIYGVLRVHLEPSPGRPARLFAGRRRPGIYHAADLLRPQAPDVCSWGCVCVTQPGQYVCLTSVLVVVAVSARGDVAQYYNTQMCLDLSGECEDSYALHRALSQRHEEAGELLKSPSPPPSHVKASQPRARCGCRPVLIVSRTRATRPRPGPGPAAGEGPPR</sequence>
<organism evidence="2 3">
    <name type="scientific">Plutella xylostella</name>
    <name type="common">Diamondback moth</name>
    <name type="synonym">Plutella maculipennis</name>
    <dbReference type="NCBI Taxonomy" id="51655"/>
    <lineage>
        <taxon>Eukaryota</taxon>
        <taxon>Metazoa</taxon>
        <taxon>Ecdysozoa</taxon>
        <taxon>Arthropoda</taxon>
        <taxon>Hexapoda</taxon>
        <taxon>Insecta</taxon>
        <taxon>Pterygota</taxon>
        <taxon>Neoptera</taxon>
        <taxon>Endopterygota</taxon>
        <taxon>Lepidoptera</taxon>
        <taxon>Glossata</taxon>
        <taxon>Ditrysia</taxon>
        <taxon>Yponomeutoidea</taxon>
        <taxon>Plutellidae</taxon>
        <taxon>Plutella</taxon>
    </lineage>
</organism>
<protein>
    <submittedName>
        <fullName evidence="2">Uncharacterized protein</fullName>
    </submittedName>
</protein>
<name>A0ABQ7QKW4_PLUXY</name>
<evidence type="ECO:0000313" key="3">
    <source>
        <dbReference type="Proteomes" id="UP000823941"/>
    </source>
</evidence>
<reference evidence="2 3" key="1">
    <citation type="submission" date="2021-06" db="EMBL/GenBank/DDBJ databases">
        <title>A haploid diamondback moth (Plutella xylostella L.) genome assembly resolves 31 chromosomes and identifies a diamide resistance mutation.</title>
        <authorList>
            <person name="Ward C.M."/>
            <person name="Perry K.D."/>
            <person name="Baker G."/>
            <person name="Powis K."/>
            <person name="Heckel D.G."/>
            <person name="Baxter S.W."/>
        </authorList>
    </citation>
    <scope>NUCLEOTIDE SEQUENCE [LARGE SCALE GENOMIC DNA]</scope>
    <source>
        <strain evidence="2 3">LV</strain>
        <tissue evidence="2">Single pupa</tissue>
    </source>
</reference>
<feature type="non-terminal residue" evidence="2">
    <location>
        <position position="163"/>
    </location>
</feature>
<proteinExistence type="predicted"/>
<comment type="caution">
    <text evidence="2">The sequence shown here is derived from an EMBL/GenBank/DDBJ whole genome shotgun (WGS) entry which is preliminary data.</text>
</comment>
<dbReference type="Proteomes" id="UP000823941">
    <property type="component" value="Chromosome 12"/>
</dbReference>
<feature type="region of interest" description="Disordered" evidence="1">
    <location>
        <begin position="108"/>
        <end position="163"/>
    </location>
</feature>